<dbReference type="AlphaFoldDB" id="A0AAD6HRA5"/>
<gene>
    <name evidence="3" type="ORF">N7493_003972</name>
</gene>
<name>A0AAD6HRA5_9EURO</name>
<reference evidence="3" key="2">
    <citation type="submission" date="2023-01" db="EMBL/GenBank/DDBJ databases">
        <authorList>
            <person name="Petersen C."/>
        </authorList>
    </citation>
    <scope>NUCLEOTIDE SEQUENCE</scope>
    <source>
        <strain evidence="3">IBT 17514</strain>
    </source>
</reference>
<keyword evidence="4" id="KW-1185">Reference proteome</keyword>
<proteinExistence type="inferred from homology"/>
<dbReference type="GO" id="GO:0004065">
    <property type="term" value="F:arylsulfatase activity"/>
    <property type="evidence" value="ECO:0007669"/>
    <property type="project" value="TreeGrafter"/>
</dbReference>
<evidence type="ECO:0000313" key="3">
    <source>
        <dbReference type="EMBL" id="KAJ5732491.1"/>
    </source>
</evidence>
<organism evidence="3 4">
    <name type="scientific">Penicillium malachiteum</name>
    <dbReference type="NCBI Taxonomy" id="1324776"/>
    <lineage>
        <taxon>Eukaryota</taxon>
        <taxon>Fungi</taxon>
        <taxon>Dikarya</taxon>
        <taxon>Ascomycota</taxon>
        <taxon>Pezizomycotina</taxon>
        <taxon>Eurotiomycetes</taxon>
        <taxon>Eurotiomycetidae</taxon>
        <taxon>Eurotiales</taxon>
        <taxon>Aspergillaceae</taxon>
        <taxon>Penicillium</taxon>
    </lineage>
</organism>
<dbReference type="Pfam" id="PF00884">
    <property type="entry name" value="Sulfatase"/>
    <property type="match status" value="1"/>
</dbReference>
<evidence type="ECO:0000259" key="2">
    <source>
        <dbReference type="Pfam" id="PF00884"/>
    </source>
</evidence>
<dbReference type="PANTHER" id="PTHR42693:SF33">
    <property type="entry name" value="ARYLSULFATASE"/>
    <property type="match status" value="1"/>
</dbReference>
<comment type="similarity">
    <text evidence="1">Belongs to the sulfatase family.</text>
</comment>
<evidence type="ECO:0000313" key="4">
    <source>
        <dbReference type="Proteomes" id="UP001215712"/>
    </source>
</evidence>
<reference evidence="3" key="1">
    <citation type="journal article" date="2023" name="IMA Fungus">
        <title>Comparative genomic study of the Penicillium genus elucidates a diverse pangenome and 15 lateral gene transfer events.</title>
        <authorList>
            <person name="Petersen C."/>
            <person name="Sorensen T."/>
            <person name="Nielsen M.R."/>
            <person name="Sondergaard T.E."/>
            <person name="Sorensen J.L."/>
            <person name="Fitzpatrick D.A."/>
            <person name="Frisvad J.C."/>
            <person name="Nielsen K.L."/>
        </authorList>
    </citation>
    <scope>NUCLEOTIDE SEQUENCE</scope>
    <source>
        <strain evidence="3">IBT 17514</strain>
    </source>
</reference>
<protein>
    <recommendedName>
        <fullName evidence="2">Sulfatase N-terminal domain-containing protein</fullName>
    </recommendedName>
</protein>
<dbReference type="EMBL" id="JAQJAN010000004">
    <property type="protein sequence ID" value="KAJ5732491.1"/>
    <property type="molecule type" value="Genomic_DNA"/>
</dbReference>
<accession>A0AAD6HRA5</accession>
<dbReference type="Gene3D" id="3.30.1120.10">
    <property type="match status" value="1"/>
</dbReference>
<evidence type="ECO:0000256" key="1">
    <source>
        <dbReference type="ARBA" id="ARBA00008779"/>
    </source>
</evidence>
<feature type="domain" description="Sulfatase N-terminal" evidence="2">
    <location>
        <begin position="22"/>
        <end position="274"/>
    </location>
</feature>
<comment type="caution">
    <text evidence="3">The sequence shown here is derived from an EMBL/GenBank/DDBJ whole genome shotgun (WGS) entry which is preliminary data.</text>
</comment>
<sequence length="399" mass="44967">MSTFFDNDIGGPNFDVTAPRLSKIPRNIYQADERPVAVSELPKDFYSSDAFTDRLLGYLNDRKTRDESRPFFAYLEFSAPHWPVQSPRSSREKYRGKYSHGPEYLRQTRLANLKRMGLVASDTVSAPVILKAEDGQDCLAWEQMEPYDQEVSCRTMEAYAGMVDRLDWNIGRVLDALEASGELEDTFIMVMSDNGAEGAMWEAQTLAAGANLLEHIAKYHDNSLDNIGAADSFAWYGPQWASASTVQAHITPGRIEKTFATVMDVFPTLLELSGTPIPVSSWKGREIAPVQGCSWLPYLRGEVSRIHDADEVTGWELFGRMALRKGTYKALFIPRPHGPERWQLFNIELDPGETNDLAEHHPEKLADMIRDFQNYALENQVIVQDSSVRDSWDSAATLS</sequence>
<dbReference type="Gene3D" id="3.40.720.10">
    <property type="entry name" value="Alkaline Phosphatase, subunit A"/>
    <property type="match status" value="1"/>
</dbReference>
<dbReference type="InterPro" id="IPR000917">
    <property type="entry name" value="Sulfatase_N"/>
</dbReference>
<dbReference type="InterPro" id="IPR050738">
    <property type="entry name" value="Sulfatase"/>
</dbReference>
<dbReference type="Proteomes" id="UP001215712">
    <property type="component" value="Unassembled WGS sequence"/>
</dbReference>
<dbReference type="SUPFAM" id="SSF53649">
    <property type="entry name" value="Alkaline phosphatase-like"/>
    <property type="match status" value="1"/>
</dbReference>
<dbReference type="PANTHER" id="PTHR42693">
    <property type="entry name" value="ARYLSULFATASE FAMILY MEMBER"/>
    <property type="match status" value="1"/>
</dbReference>
<dbReference type="InterPro" id="IPR017850">
    <property type="entry name" value="Alkaline_phosphatase_core_sf"/>
</dbReference>